<evidence type="ECO:0000313" key="2">
    <source>
        <dbReference type="Ensembl" id="ENSNNAP00000026758.1"/>
    </source>
</evidence>
<keyword evidence="3" id="KW-1185">Reference proteome</keyword>
<dbReference type="PANTHER" id="PTHR22753">
    <property type="entry name" value="TRANSMEMBRANE PROTEIN 68"/>
    <property type="match status" value="1"/>
</dbReference>
<evidence type="ECO:0008006" key="4">
    <source>
        <dbReference type="Google" id="ProtNLM"/>
    </source>
</evidence>
<dbReference type="OrthoDB" id="44277at2759"/>
<dbReference type="GO" id="GO:0016020">
    <property type="term" value="C:membrane"/>
    <property type="evidence" value="ECO:0007669"/>
    <property type="project" value="TreeGrafter"/>
</dbReference>
<evidence type="ECO:0000256" key="1">
    <source>
        <dbReference type="SAM" id="Phobius"/>
    </source>
</evidence>
<dbReference type="PANTHER" id="PTHR22753:SF23">
    <property type="entry name" value="TRANSMEMBRANE PROTEIN 68"/>
    <property type="match status" value="1"/>
</dbReference>
<reference evidence="2" key="2">
    <citation type="submission" date="2025-09" db="UniProtKB">
        <authorList>
            <consortium name="Ensembl"/>
        </authorList>
    </citation>
    <scope>IDENTIFICATION</scope>
</reference>
<dbReference type="OMA" id="YLMATIV"/>
<dbReference type="CDD" id="cd07987">
    <property type="entry name" value="LPLAT_MGAT-like"/>
    <property type="match status" value="1"/>
</dbReference>
<dbReference type="GeneTree" id="ENSGT00390000011782"/>
<proteinExistence type="predicted"/>
<evidence type="ECO:0000313" key="3">
    <source>
        <dbReference type="Proteomes" id="UP000694559"/>
    </source>
</evidence>
<feature type="transmembrane region" description="Helical" evidence="1">
    <location>
        <begin position="40"/>
        <end position="73"/>
    </location>
</feature>
<accession>A0A8C6YAU3</accession>
<dbReference type="AlphaFoldDB" id="A0A8C6YAU3"/>
<reference evidence="2" key="1">
    <citation type="submission" date="2025-08" db="UniProtKB">
        <authorList>
            <consortium name="Ensembl"/>
        </authorList>
    </citation>
    <scope>IDENTIFICATION</scope>
</reference>
<name>A0A8C6YAU3_NAJNA</name>
<organism evidence="2 3">
    <name type="scientific">Naja naja</name>
    <name type="common">Indian cobra</name>
    <dbReference type="NCBI Taxonomy" id="35670"/>
    <lineage>
        <taxon>Eukaryota</taxon>
        <taxon>Metazoa</taxon>
        <taxon>Chordata</taxon>
        <taxon>Craniata</taxon>
        <taxon>Vertebrata</taxon>
        <taxon>Euteleostomi</taxon>
        <taxon>Lepidosauria</taxon>
        <taxon>Squamata</taxon>
        <taxon>Bifurcata</taxon>
        <taxon>Unidentata</taxon>
        <taxon>Episquamata</taxon>
        <taxon>Toxicofera</taxon>
        <taxon>Serpentes</taxon>
        <taxon>Colubroidea</taxon>
        <taxon>Elapidae</taxon>
        <taxon>Elapinae</taxon>
        <taxon>Naja</taxon>
    </lineage>
</organism>
<dbReference type="Ensembl" id="ENSNNAT00000028042.1">
    <property type="protein sequence ID" value="ENSNNAP00000026758.1"/>
    <property type="gene ID" value="ENSNNAG00000017346.1"/>
</dbReference>
<keyword evidence="1" id="KW-0812">Transmembrane</keyword>
<sequence>MISQNEFCGAEQIATSHLRCLLYLLEEWTGVECLEEYPNYLITCLLVPLFIAFLLPAVIFILVFICAIIVHIYKRKTDTQGYMNGFWKGVRQLLATVWYVHARIWNGKHPTILLMHESCELNEGSAMIVNYHGATFLDFVYLVAIVLIRKKKILHIVAGHHYVFSIPGIQLLMNVFLLENGGLVIISPAGVREALLSNENYTLMWRNRKRFAQVAIEAKVPIIPTFTQNIRGKLFRLIYEYLCLPIYLLYGNLPVKLQTYFGDPIPYDPNITAEELAEKAKNALQLLIEKHQKIPGNRNKTMNNFGKSL</sequence>
<feature type="transmembrane region" description="Helical" evidence="1">
    <location>
        <begin position="125"/>
        <end position="148"/>
    </location>
</feature>
<keyword evidence="1" id="KW-1133">Transmembrane helix</keyword>
<dbReference type="Proteomes" id="UP000694559">
    <property type="component" value="Unplaced"/>
</dbReference>
<keyword evidence="1" id="KW-0472">Membrane</keyword>
<protein>
    <recommendedName>
        <fullName evidence="4">Phospholipid/glycerol acyltransferase domain-containing protein</fullName>
    </recommendedName>
</protein>